<keyword evidence="13" id="KW-0238">DNA-binding</keyword>
<evidence type="ECO:0000256" key="11">
    <source>
        <dbReference type="ARBA" id="ARBA00022801"/>
    </source>
</evidence>
<dbReference type="GO" id="GO:0003724">
    <property type="term" value="F:RNA helicase activity"/>
    <property type="evidence" value="ECO:0007669"/>
    <property type="project" value="InterPro"/>
</dbReference>
<evidence type="ECO:0000256" key="2">
    <source>
        <dbReference type="ARBA" id="ARBA00004147"/>
    </source>
</evidence>
<dbReference type="Gene3D" id="3.40.1310.20">
    <property type="match status" value="1"/>
</dbReference>
<keyword evidence="10" id="KW-0255">Endonuclease</keyword>
<dbReference type="InterPro" id="IPR049912">
    <property type="entry name" value="CRESS_DNA_REP"/>
</dbReference>
<evidence type="ECO:0000256" key="15">
    <source>
        <dbReference type="ARBA" id="ARBA00030754"/>
    </source>
</evidence>
<evidence type="ECO:0000256" key="12">
    <source>
        <dbReference type="ARBA" id="ARBA00023124"/>
    </source>
</evidence>
<reference evidence="19" key="1">
    <citation type="submission" date="2012-11" db="EMBL/GenBank/DDBJ databases">
        <title>Investigation of viruses associated with Diporeia sp. from the Laurentian Great Lakes and Owasco Lake, NY as a potential stressor of declining populations.</title>
        <authorList>
            <person name="Hewson I."/>
            <person name="Rudstam L.G."/>
        </authorList>
    </citation>
    <scope>NUCLEOTIDE SEQUENCE</scope>
    <source>
        <strain evidence="19">LM28925</strain>
    </source>
</reference>
<dbReference type="GO" id="GO:0006260">
    <property type="term" value="P:DNA replication"/>
    <property type="evidence" value="ECO:0007669"/>
    <property type="project" value="UniProtKB-KW"/>
</dbReference>
<feature type="domain" description="CRESS-DNA virus Rep endonuclease" evidence="18">
    <location>
        <begin position="1"/>
        <end position="101"/>
    </location>
</feature>
<accession>M1STP8</accession>
<dbReference type="InterPro" id="IPR027417">
    <property type="entry name" value="P-loop_NTPase"/>
</dbReference>
<dbReference type="GO" id="GO:0004519">
    <property type="term" value="F:endonuclease activity"/>
    <property type="evidence" value="ECO:0007669"/>
    <property type="project" value="UniProtKB-KW"/>
</dbReference>
<comment type="catalytic activity">
    <reaction evidence="17">
        <text>ATP + H2O = ADP + phosphate + H(+)</text>
        <dbReference type="Rhea" id="RHEA:13065"/>
        <dbReference type="ChEBI" id="CHEBI:15377"/>
        <dbReference type="ChEBI" id="CHEBI:15378"/>
        <dbReference type="ChEBI" id="CHEBI:30616"/>
        <dbReference type="ChEBI" id="CHEBI:43474"/>
        <dbReference type="ChEBI" id="CHEBI:456216"/>
    </reaction>
</comment>
<keyword evidence="14" id="KW-0511">Multifunctional enzyme</keyword>
<evidence type="ECO:0000256" key="16">
    <source>
        <dbReference type="ARBA" id="ARBA00032243"/>
    </source>
</evidence>
<evidence type="ECO:0000256" key="8">
    <source>
        <dbReference type="ARBA" id="ARBA00022723"/>
    </source>
</evidence>
<dbReference type="Pfam" id="PF00910">
    <property type="entry name" value="RNA_helicase"/>
    <property type="match status" value="1"/>
</dbReference>
<evidence type="ECO:0000256" key="7">
    <source>
        <dbReference type="ARBA" id="ARBA00022722"/>
    </source>
</evidence>
<dbReference type="GO" id="GO:0046872">
    <property type="term" value="F:metal ion binding"/>
    <property type="evidence" value="ECO:0007669"/>
    <property type="project" value="UniProtKB-KW"/>
</dbReference>
<dbReference type="GO" id="GO:0016779">
    <property type="term" value="F:nucleotidyltransferase activity"/>
    <property type="evidence" value="ECO:0007669"/>
    <property type="project" value="UniProtKB-KW"/>
</dbReference>
<keyword evidence="11" id="KW-0378">Hydrolase</keyword>
<proteinExistence type="inferred from homology"/>
<evidence type="ECO:0000259" key="18">
    <source>
        <dbReference type="PROSITE" id="PS52020"/>
    </source>
</evidence>
<dbReference type="GO" id="GO:0000166">
    <property type="term" value="F:nucleotide binding"/>
    <property type="evidence" value="ECO:0007669"/>
    <property type="project" value="UniProtKB-KW"/>
</dbReference>
<evidence type="ECO:0000313" key="19">
    <source>
        <dbReference type="EMBL" id="AGG39829.1"/>
    </source>
</evidence>
<evidence type="ECO:0000256" key="9">
    <source>
        <dbReference type="ARBA" id="ARBA00022741"/>
    </source>
</evidence>
<dbReference type="PROSITE" id="PS52020">
    <property type="entry name" value="CRESS_DNA_REP"/>
    <property type="match status" value="1"/>
</dbReference>
<keyword evidence="8" id="KW-0479">Metal-binding</keyword>
<dbReference type="GO" id="GO:0003723">
    <property type="term" value="F:RNA binding"/>
    <property type="evidence" value="ECO:0007669"/>
    <property type="project" value="InterPro"/>
</dbReference>
<dbReference type="SUPFAM" id="SSF52540">
    <property type="entry name" value="P-loop containing nucleoside triphosphate hydrolases"/>
    <property type="match status" value="1"/>
</dbReference>
<dbReference type="GO" id="GO:0003677">
    <property type="term" value="F:DNA binding"/>
    <property type="evidence" value="ECO:0007669"/>
    <property type="project" value="UniProtKB-KW"/>
</dbReference>
<dbReference type="EMBL" id="KC248425">
    <property type="protein sequence ID" value="AGG39829.1"/>
    <property type="molecule type" value="Genomic_DNA"/>
</dbReference>
<evidence type="ECO:0000256" key="3">
    <source>
        <dbReference type="ARBA" id="ARBA00008545"/>
    </source>
</evidence>
<comment type="similarity">
    <text evidence="3">Belongs to the nanoviruses/circoviruses replication-associated protein family.</text>
</comment>
<keyword evidence="9" id="KW-0547">Nucleotide-binding</keyword>
<organism evidence="19">
    <name type="scientific">Diporeia sp. associated circular virus</name>
    <dbReference type="NCBI Taxonomy" id="1299317"/>
    <lineage>
        <taxon>Viruses</taxon>
    </lineage>
</organism>
<keyword evidence="5" id="KW-0548">Nucleotidyltransferase</keyword>
<evidence type="ECO:0000256" key="1">
    <source>
        <dbReference type="ARBA" id="ARBA00001936"/>
    </source>
</evidence>
<keyword evidence="7" id="KW-0540">Nuclease</keyword>
<dbReference type="InterPro" id="IPR000605">
    <property type="entry name" value="Helicase_SF3_ssDNA/RNA_vir"/>
</dbReference>
<name>M1STP8_9VIRU</name>
<keyword evidence="4" id="KW-0808">Transferase</keyword>
<evidence type="ECO:0000256" key="10">
    <source>
        <dbReference type="ARBA" id="ARBA00022759"/>
    </source>
</evidence>
<evidence type="ECO:0000256" key="6">
    <source>
        <dbReference type="ARBA" id="ARBA00022705"/>
    </source>
</evidence>
<sequence length="295" mass="34040">MKSRSFVVTNWNLNTTEVYEKYKSQIKFIAFGEETCPTTLRLHHQCFLYFHNPRASGARALKTIGQMFGEIHCHVEPMRGNFAQNEAYCSKESVLTKLGDEPKQGARGDLTETCALLRNGTISVDSVACEDPSAYHMYARTFIHAETLYLRSKWRTEMTQCKWYWGKTGVGKSHKAFKDFHNDTHYVKDLECKWWDGYKQQDTVILNEFRGQLTFSFLLSLLDKWPLTVPVRNRESIPFTSKLVIITSSVHPKDIYKNVLSCDESLAQLERRCKIKELLTLYSPVCASLLKNSPP</sequence>
<protein>
    <recommendedName>
        <fullName evidence="15">ATP-dependent helicase Rep</fullName>
    </recommendedName>
    <alternativeName>
        <fullName evidence="16">RepP</fullName>
    </alternativeName>
</protein>
<comment type="cofactor">
    <cofactor evidence="1">
        <name>Mn(2+)</name>
        <dbReference type="ChEBI" id="CHEBI:29035"/>
    </cofactor>
</comment>
<dbReference type="GO" id="GO:0042025">
    <property type="term" value="C:host cell nucleus"/>
    <property type="evidence" value="ECO:0007669"/>
    <property type="project" value="UniProtKB-SubCell"/>
</dbReference>
<evidence type="ECO:0000256" key="14">
    <source>
        <dbReference type="ARBA" id="ARBA00023268"/>
    </source>
</evidence>
<keyword evidence="12" id="KW-0190">Covalent protein-DNA linkage</keyword>
<comment type="subcellular location">
    <subcellularLocation>
        <location evidence="2">Host nucleus</location>
    </subcellularLocation>
</comment>
<evidence type="ECO:0000256" key="5">
    <source>
        <dbReference type="ARBA" id="ARBA00022695"/>
    </source>
</evidence>
<evidence type="ECO:0000256" key="13">
    <source>
        <dbReference type="ARBA" id="ARBA00023125"/>
    </source>
</evidence>
<evidence type="ECO:0000256" key="17">
    <source>
        <dbReference type="ARBA" id="ARBA00049360"/>
    </source>
</evidence>
<dbReference type="GO" id="GO:0016787">
    <property type="term" value="F:hydrolase activity"/>
    <property type="evidence" value="ECO:0007669"/>
    <property type="project" value="UniProtKB-KW"/>
</dbReference>
<evidence type="ECO:0000256" key="4">
    <source>
        <dbReference type="ARBA" id="ARBA00022679"/>
    </source>
</evidence>
<keyword evidence="6" id="KW-0235">DNA replication</keyword>